<feature type="transmembrane region" description="Helical" evidence="19">
    <location>
        <begin position="256"/>
        <end position="278"/>
    </location>
</feature>
<evidence type="ECO:0000256" key="1">
    <source>
        <dbReference type="ARBA" id="ARBA00004167"/>
    </source>
</evidence>
<keyword evidence="4" id="KW-0134">Cell wall</keyword>
<feature type="transmembrane region" description="Helical" evidence="19">
    <location>
        <begin position="7"/>
        <end position="26"/>
    </location>
</feature>
<sequence length="650" mass="73241">MALRRAYYCLLMLLVLANICFVPLLGDTNAQILMRFKASLSNNNALNNWVNESSLCSWRGLLCNHTDQTFYGLRLENMSLGGNIDVDTLFELPTLTSFSVMNNTFEGPIPEFKKLVKLRALFLSNNKFSGDIPDDAFEGMTKLKRVFLAENGFTGHIPKSLANLPRLWDLDLRGNSFGGNIPEFRQKVFRNFNLSNNQLEGPIPKGLSNKDPSSFAGNKGLCGKPMSPCNEIGRNESRSEVPNPNSPQRKGNKHRILITVIIVVAVVVVASIVALLFIRNQRRKRLEPLILSKKENSKNSGGFKESQSSIDLTSDFKKGADGELNFVREEKGGFDLQDLLRASAVVLGSGSFGSTYKAMILNGPTVVVKRFRHMNNNVGKQEFIEHMKRLGSLTHPNLLPLAAFYYRKEDKFLIYDYAENGSLASHLHGRNNSMLTWSTRLKIIKGVARGLAYLYESLPSQNLPHGHLKSSNVILDHSFEPHLTEYGLVPVMSKSHAQQFMAAYKAPEVIQFGRPNVKSDVWCLGIMILELLTGKFPANYLRHGKGRNNNADLATWVDSVVREEWTGEVFDKDIMGTRNGEGEMLKLLRIGMFCCKWSVESRWDWREALGKIEELKEKDSDEEYYSSYVSEGDLYSRTMTKDEFSISVTN</sequence>
<evidence type="ECO:0000313" key="21">
    <source>
        <dbReference type="EMBL" id="KRH04919.1"/>
    </source>
</evidence>
<dbReference type="AlphaFoldDB" id="I1MWD6"/>
<feature type="binding site" evidence="17">
    <location>
        <position position="369"/>
    </location>
    <ligand>
        <name>ATP</name>
        <dbReference type="ChEBI" id="CHEBI:30616"/>
    </ligand>
</feature>
<evidence type="ECO:0000256" key="3">
    <source>
        <dbReference type="ARBA" id="ARBA00004191"/>
    </source>
</evidence>
<dbReference type="Proteomes" id="UP000008827">
    <property type="component" value="Chromosome 17"/>
</dbReference>
<evidence type="ECO:0000313" key="23">
    <source>
        <dbReference type="Proteomes" id="UP000008827"/>
    </source>
</evidence>
<keyword evidence="9" id="KW-0732">Signal</keyword>
<evidence type="ECO:0000256" key="18">
    <source>
        <dbReference type="SAM" id="MobiDB-lite"/>
    </source>
</evidence>
<comment type="subcellular location">
    <subcellularLocation>
        <location evidence="2">Membrane</location>
        <topology evidence="2">Peripheral membrane protein</topology>
    </subcellularLocation>
    <subcellularLocation>
        <location evidence="1">Membrane</location>
        <topology evidence="1">Single-pass membrane protein</topology>
    </subcellularLocation>
    <subcellularLocation>
        <location evidence="3">Secreted</location>
        <location evidence="3">Cell wall</location>
    </subcellularLocation>
</comment>
<dbReference type="GO" id="GO:0005524">
    <property type="term" value="F:ATP binding"/>
    <property type="evidence" value="ECO:0007669"/>
    <property type="project" value="UniProtKB-UniRule"/>
</dbReference>
<evidence type="ECO:0000256" key="4">
    <source>
        <dbReference type="ARBA" id="ARBA00022512"/>
    </source>
</evidence>
<dbReference type="InterPro" id="IPR032675">
    <property type="entry name" value="LRR_dom_sf"/>
</dbReference>
<gene>
    <name evidence="22" type="primary">LOC100786980</name>
    <name evidence="21" type="ORF">GLYMA_17G196200</name>
</gene>
<dbReference type="Pfam" id="PF08263">
    <property type="entry name" value="LRRNT_2"/>
    <property type="match status" value="1"/>
</dbReference>
<evidence type="ECO:0000256" key="11">
    <source>
        <dbReference type="ARBA" id="ARBA00022821"/>
    </source>
</evidence>
<evidence type="ECO:0000256" key="16">
    <source>
        <dbReference type="ARBA" id="ARBA00038043"/>
    </source>
</evidence>
<keyword evidence="14" id="KW-1015">Disulfide bond</keyword>
<evidence type="ECO:0000256" key="8">
    <source>
        <dbReference type="ARBA" id="ARBA00022692"/>
    </source>
</evidence>
<dbReference type="Pfam" id="PF00069">
    <property type="entry name" value="Pkinase"/>
    <property type="match status" value="1"/>
</dbReference>
<dbReference type="SMR" id="I1MWD6"/>
<feature type="domain" description="Protein kinase" evidence="20">
    <location>
        <begin position="341"/>
        <end position="650"/>
    </location>
</feature>
<dbReference type="HOGENOM" id="CLU_000288_92_6_1"/>
<dbReference type="FunFam" id="3.80.10.10:FF:000400">
    <property type="entry name" value="Nuclear pore complex protein NUP107"/>
    <property type="match status" value="1"/>
</dbReference>
<evidence type="ECO:0000256" key="19">
    <source>
        <dbReference type="SAM" id="Phobius"/>
    </source>
</evidence>
<keyword evidence="17" id="KW-0547">Nucleotide-binding</keyword>
<evidence type="ECO:0000256" key="6">
    <source>
        <dbReference type="ARBA" id="ARBA00022553"/>
    </source>
</evidence>
<keyword evidence="23" id="KW-1185">Reference proteome</keyword>
<keyword evidence="15" id="KW-0675">Receptor</keyword>
<reference evidence="21 22" key="1">
    <citation type="journal article" date="2010" name="Nature">
        <title>Genome sequence of the palaeopolyploid soybean.</title>
        <authorList>
            <person name="Schmutz J."/>
            <person name="Cannon S.B."/>
            <person name="Schlueter J."/>
            <person name="Ma J."/>
            <person name="Mitros T."/>
            <person name="Nelson W."/>
            <person name="Hyten D.L."/>
            <person name="Song Q."/>
            <person name="Thelen J.J."/>
            <person name="Cheng J."/>
            <person name="Xu D."/>
            <person name="Hellsten U."/>
            <person name="May G.D."/>
            <person name="Yu Y."/>
            <person name="Sakurai T."/>
            <person name="Umezawa T."/>
            <person name="Bhattacharyya M.K."/>
            <person name="Sandhu D."/>
            <person name="Valliyodan B."/>
            <person name="Lindquist E."/>
            <person name="Peto M."/>
            <person name="Grant D."/>
            <person name="Shu S."/>
            <person name="Goodstein D."/>
            <person name="Barry K."/>
            <person name="Futrell-Griggs M."/>
            <person name="Abernathy B."/>
            <person name="Du J."/>
            <person name="Tian Z."/>
            <person name="Zhu L."/>
            <person name="Gill N."/>
            <person name="Joshi T."/>
            <person name="Libault M."/>
            <person name="Sethuraman A."/>
            <person name="Zhang X.-C."/>
            <person name="Shinozaki K."/>
            <person name="Nguyen H.T."/>
            <person name="Wing R.A."/>
            <person name="Cregan P."/>
            <person name="Specht J."/>
            <person name="Grimwood J."/>
            <person name="Rokhsar D."/>
            <person name="Stacey G."/>
            <person name="Shoemaker R.C."/>
            <person name="Jackson S.A."/>
        </authorList>
    </citation>
    <scope>NUCLEOTIDE SEQUENCE [LARGE SCALE GENOMIC DNA]</scope>
    <source>
        <strain evidence="22">cv. Williams 82</strain>
        <tissue evidence="21">Callus</tissue>
    </source>
</reference>
<keyword evidence="10" id="KW-0677">Repeat</keyword>
<dbReference type="InterPro" id="IPR001611">
    <property type="entry name" value="Leu-rich_rpt"/>
</dbReference>
<dbReference type="PANTHER" id="PTHR48007:SF67">
    <property type="entry name" value="POLLEN RECEPTOR-LIKE KINASE 1"/>
    <property type="match status" value="1"/>
</dbReference>
<evidence type="ECO:0000256" key="15">
    <source>
        <dbReference type="ARBA" id="ARBA00023170"/>
    </source>
</evidence>
<dbReference type="EMBL" id="CM000850">
    <property type="protein sequence ID" value="KRH04919.1"/>
    <property type="molecule type" value="Genomic_DNA"/>
</dbReference>
<dbReference type="PaxDb" id="3847-GLYMA17G28950.1"/>
<dbReference type="PROSITE" id="PS00107">
    <property type="entry name" value="PROTEIN_KINASE_ATP"/>
    <property type="match status" value="1"/>
</dbReference>
<feature type="compositionally biased region" description="Polar residues" evidence="18">
    <location>
        <begin position="240"/>
        <end position="249"/>
    </location>
</feature>
<evidence type="ECO:0000313" key="22">
    <source>
        <dbReference type="EnsemblPlants" id="KRH04919"/>
    </source>
</evidence>
<evidence type="ECO:0000256" key="10">
    <source>
        <dbReference type="ARBA" id="ARBA00022737"/>
    </source>
</evidence>
<evidence type="ECO:0000259" key="20">
    <source>
        <dbReference type="PROSITE" id="PS50011"/>
    </source>
</evidence>
<dbReference type="Gene3D" id="3.80.10.10">
    <property type="entry name" value="Ribonuclease Inhibitor"/>
    <property type="match status" value="2"/>
</dbReference>
<protein>
    <recommendedName>
        <fullName evidence="20">Protein kinase domain-containing protein</fullName>
    </recommendedName>
</protein>
<reference evidence="21" key="3">
    <citation type="submission" date="2018-07" db="EMBL/GenBank/DDBJ databases">
        <title>WGS assembly of Glycine max.</title>
        <authorList>
            <person name="Schmutz J."/>
            <person name="Cannon S."/>
            <person name="Schlueter J."/>
            <person name="Ma J."/>
            <person name="Mitros T."/>
            <person name="Nelson W."/>
            <person name="Hyten D."/>
            <person name="Song Q."/>
            <person name="Thelen J."/>
            <person name="Cheng J."/>
            <person name="Xu D."/>
            <person name="Hellsten U."/>
            <person name="May G."/>
            <person name="Yu Y."/>
            <person name="Sakurai T."/>
            <person name="Umezawa T."/>
            <person name="Bhattacharyya M."/>
            <person name="Sandhu D."/>
            <person name="Valliyodan B."/>
            <person name="Lindquist E."/>
            <person name="Peto M."/>
            <person name="Grant D."/>
            <person name="Shu S."/>
            <person name="Goodstein D."/>
            <person name="Barry K."/>
            <person name="Futrell-Griggs M."/>
            <person name="Abernathy B."/>
            <person name="Du J."/>
            <person name="Tian Z."/>
            <person name="Zhu L."/>
            <person name="Gill N."/>
            <person name="Joshi T."/>
            <person name="Libault M."/>
            <person name="Sethuraman A."/>
            <person name="Zhang X."/>
            <person name="Shinozaki K."/>
            <person name="Nguyen H."/>
            <person name="Wing R."/>
            <person name="Cregan P."/>
            <person name="Specht J."/>
            <person name="Grimwood J."/>
            <person name="Rokhsar D."/>
            <person name="Stacey G."/>
            <person name="Shoemaker R."/>
            <person name="Jackson S."/>
        </authorList>
    </citation>
    <scope>NUCLEOTIDE SEQUENCE</scope>
    <source>
        <tissue evidence="21">Callus</tissue>
    </source>
</reference>
<evidence type="ECO:0000256" key="9">
    <source>
        <dbReference type="ARBA" id="ARBA00022729"/>
    </source>
</evidence>
<evidence type="ECO:0000256" key="13">
    <source>
        <dbReference type="ARBA" id="ARBA00023136"/>
    </source>
</evidence>
<dbReference type="SUPFAM" id="SSF52058">
    <property type="entry name" value="L domain-like"/>
    <property type="match status" value="1"/>
</dbReference>
<comment type="similarity">
    <text evidence="16">Belongs to the polygalacturonase-inhibiting protein family.</text>
</comment>
<dbReference type="KEGG" id="gmx:100786980"/>
<name>I1MWD6_SOYBN</name>
<dbReference type="SUPFAM" id="SSF56112">
    <property type="entry name" value="Protein kinase-like (PK-like)"/>
    <property type="match status" value="1"/>
</dbReference>
<evidence type="ECO:0000256" key="17">
    <source>
        <dbReference type="PROSITE-ProRule" id="PRU10141"/>
    </source>
</evidence>
<dbReference type="InterPro" id="IPR017441">
    <property type="entry name" value="Protein_kinase_ATP_BS"/>
</dbReference>
<dbReference type="Gene3D" id="3.30.200.20">
    <property type="entry name" value="Phosphorylase Kinase, domain 1"/>
    <property type="match status" value="1"/>
</dbReference>
<keyword evidence="13 19" id="KW-0472">Membrane</keyword>
<evidence type="ECO:0000256" key="12">
    <source>
        <dbReference type="ARBA" id="ARBA00022989"/>
    </source>
</evidence>
<dbReference type="Gramene" id="KRH04919">
    <property type="protein sequence ID" value="KRH04919"/>
    <property type="gene ID" value="GLYMA_17G196200"/>
</dbReference>
<dbReference type="Gene3D" id="1.10.510.10">
    <property type="entry name" value="Transferase(Phosphotransferase) domain 1"/>
    <property type="match status" value="1"/>
</dbReference>
<dbReference type="GO" id="GO:0006952">
    <property type="term" value="P:defense response"/>
    <property type="evidence" value="ECO:0007669"/>
    <property type="project" value="UniProtKB-KW"/>
</dbReference>
<keyword evidence="7" id="KW-0433">Leucine-rich repeat</keyword>
<reference evidence="22" key="2">
    <citation type="submission" date="2018-02" db="UniProtKB">
        <authorList>
            <consortium name="EnsemblPlants"/>
        </authorList>
    </citation>
    <scope>IDENTIFICATION</scope>
    <source>
        <strain evidence="22">Williams 82</strain>
    </source>
</reference>
<keyword evidence="6" id="KW-0597">Phosphoprotein</keyword>
<dbReference type="RefSeq" id="XP_006601075.1">
    <property type="nucleotide sequence ID" value="XM_006601012.4"/>
</dbReference>
<accession>I1MWD6</accession>
<dbReference type="GO" id="GO:0005886">
    <property type="term" value="C:plasma membrane"/>
    <property type="evidence" value="ECO:0000318"/>
    <property type="project" value="GO_Central"/>
</dbReference>
<feature type="region of interest" description="Disordered" evidence="18">
    <location>
        <begin position="201"/>
        <end position="251"/>
    </location>
</feature>
<dbReference type="InterPro" id="IPR011009">
    <property type="entry name" value="Kinase-like_dom_sf"/>
</dbReference>
<dbReference type="PROSITE" id="PS50011">
    <property type="entry name" value="PROTEIN_KINASE_DOM"/>
    <property type="match status" value="1"/>
</dbReference>
<organism evidence="22">
    <name type="scientific">Glycine max</name>
    <name type="common">Soybean</name>
    <name type="synonym">Glycine hispida</name>
    <dbReference type="NCBI Taxonomy" id="3847"/>
    <lineage>
        <taxon>Eukaryota</taxon>
        <taxon>Viridiplantae</taxon>
        <taxon>Streptophyta</taxon>
        <taxon>Embryophyta</taxon>
        <taxon>Tracheophyta</taxon>
        <taxon>Spermatophyta</taxon>
        <taxon>Magnoliopsida</taxon>
        <taxon>eudicotyledons</taxon>
        <taxon>Gunneridae</taxon>
        <taxon>Pentapetalae</taxon>
        <taxon>rosids</taxon>
        <taxon>fabids</taxon>
        <taxon>Fabales</taxon>
        <taxon>Fabaceae</taxon>
        <taxon>Papilionoideae</taxon>
        <taxon>50 kb inversion clade</taxon>
        <taxon>NPAAA clade</taxon>
        <taxon>indigoferoid/millettioid clade</taxon>
        <taxon>Phaseoleae</taxon>
        <taxon>Glycine</taxon>
        <taxon>Glycine subgen. Soja</taxon>
    </lineage>
</organism>
<dbReference type="eggNOG" id="ENOG502QUJJ">
    <property type="taxonomic scope" value="Eukaryota"/>
</dbReference>
<dbReference type="InterPro" id="IPR046959">
    <property type="entry name" value="PRK1-6/SRF4-like"/>
</dbReference>
<keyword evidence="5" id="KW-0964">Secreted</keyword>
<keyword evidence="8 19" id="KW-0812">Transmembrane</keyword>
<evidence type="ECO:0000256" key="14">
    <source>
        <dbReference type="ARBA" id="ARBA00023157"/>
    </source>
</evidence>
<dbReference type="FunFam" id="1.10.510.10:FF:000480">
    <property type="entry name" value="Pollen receptor-like kinase 1"/>
    <property type="match status" value="1"/>
</dbReference>
<dbReference type="PANTHER" id="PTHR48007">
    <property type="entry name" value="LEUCINE-RICH REPEAT RECEPTOR-LIKE PROTEIN KINASE PXC1"/>
    <property type="match status" value="1"/>
</dbReference>
<dbReference type="EnsemblPlants" id="KRH04919">
    <property type="protein sequence ID" value="KRH04919"/>
    <property type="gene ID" value="GLYMA_17G196200"/>
</dbReference>
<evidence type="ECO:0000256" key="2">
    <source>
        <dbReference type="ARBA" id="ARBA00004170"/>
    </source>
</evidence>
<dbReference type="GO" id="GO:0004674">
    <property type="term" value="F:protein serine/threonine kinase activity"/>
    <property type="evidence" value="ECO:0000318"/>
    <property type="project" value="GO_Central"/>
</dbReference>
<evidence type="ECO:0000256" key="5">
    <source>
        <dbReference type="ARBA" id="ARBA00022525"/>
    </source>
</evidence>
<dbReference type="Pfam" id="PF13855">
    <property type="entry name" value="LRR_8"/>
    <property type="match status" value="1"/>
</dbReference>
<dbReference type="InterPro" id="IPR013210">
    <property type="entry name" value="LRR_N_plant-typ"/>
</dbReference>
<proteinExistence type="inferred from homology"/>
<dbReference type="OMA" id="CCESSVE"/>
<keyword evidence="11" id="KW-0611">Plant defense</keyword>
<keyword evidence="17" id="KW-0067">ATP-binding</keyword>
<dbReference type="GeneID" id="100786980"/>
<keyword evidence="12 19" id="KW-1133">Transmembrane helix</keyword>
<dbReference type="InterPro" id="IPR000719">
    <property type="entry name" value="Prot_kinase_dom"/>
</dbReference>
<evidence type="ECO:0000256" key="7">
    <source>
        <dbReference type="ARBA" id="ARBA00022614"/>
    </source>
</evidence>
<dbReference type="Pfam" id="PF00560">
    <property type="entry name" value="LRR_1"/>
    <property type="match status" value="1"/>
</dbReference>
<dbReference type="OrthoDB" id="418615at2759"/>